<dbReference type="InterPro" id="IPR029062">
    <property type="entry name" value="Class_I_gatase-like"/>
</dbReference>
<reference evidence="6 7" key="1">
    <citation type="journal article" date="2018" name="Sci. Rep.">
        <title>Comparative genomics provides insights into the lifestyle and reveals functional heterogeneity of dark septate endophytic fungi.</title>
        <authorList>
            <person name="Knapp D.G."/>
            <person name="Nemeth J.B."/>
            <person name="Barry K."/>
            <person name="Hainaut M."/>
            <person name="Henrissat B."/>
            <person name="Johnson J."/>
            <person name="Kuo A."/>
            <person name="Lim J.H.P."/>
            <person name="Lipzen A."/>
            <person name="Nolan M."/>
            <person name="Ohm R.A."/>
            <person name="Tamas L."/>
            <person name="Grigoriev I.V."/>
            <person name="Spatafora J.W."/>
            <person name="Nagy L.G."/>
            <person name="Kovacs G.M."/>
        </authorList>
    </citation>
    <scope>NUCLEOTIDE SEQUENCE [LARGE SCALE GENOMIC DNA]</scope>
    <source>
        <strain evidence="6 7">DSE2036</strain>
    </source>
</reference>
<evidence type="ECO:0000256" key="1">
    <source>
        <dbReference type="ARBA" id="ARBA00013134"/>
    </source>
</evidence>
<keyword evidence="6" id="KW-0808">Transferase</keyword>
<dbReference type="STRING" id="97972.A0A2V1D7V2"/>
<keyword evidence="6" id="KW-0315">Glutamine amidotransferase</keyword>
<evidence type="ECO:0000256" key="2">
    <source>
        <dbReference type="ARBA" id="ARBA00023016"/>
    </source>
</evidence>
<evidence type="ECO:0000313" key="7">
    <source>
        <dbReference type="Proteomes" id="UP000244855"/>
    </source>
</evidence>
<dbReference type="Gene3D" id="3.40.50.880">
    <property type="match status" value="1"/>
</dbReference>
<dbReference type="GO" id="GO:0016740">
    <property type="term" value="F:transferase activity"/>
    <property type="evidence" value="ECO:0007669"/>
    <property type="project" value="UniProtKB-KW"/>
</dbReference>
<keyword evidence="2" id="KW-0346">Stress response</keyword>
<dbReference type="AlphaFoldDB" id="A0A2V1D7V2"/>
<dbReference type="EC" id="4.2.1.130" evidence="1"/>
<dbReference type="EMBL" id="KZ805549">
    <property type="protein sequence ID" value="PVH94138.1"/>
    <property type="molecule type" value="Genomic_DNA"/>
</dbReference>
<dbReference type="InterPro" id="IPR050325">
    <property type="entry name" value="Prot/Nucl_acid_deglycase"/>
</dbReference>
<dbReference type="Proteomes" id="UP000244855">
    <property type="component" value="Unassembled WGS sequence"/>
</dbReference>
<organism evidence="6 7">
    <name type="scientific">Periconia macrospinosa</name>
    <dbReference type="NCBI Taxonomy" id="97972"/>
    <lineage>
        <taxon>Eukaryota</taxon>
        <taxon>Fungi</taxon>
        <taxon>Dikarya</taxon>
        <taxon>Ascomycota</taxon>
        <taxon>Pezizomycotina</taxon>
        <taxon>Dothideomycetes</taxon>
        <taxon>Pleosporomycetidae</taxon>
        <taxon>Pleosporales</taxon>
        <taxon>Massarineae</taxon>
        <taxon>Periconiaceae</taxon>
        <taxon>Periconia</taxon>
    </lineage>
</organism>
<comment type="catalytic activity">
    <reaction evidence="5">
        <text>methylglyoxal + H2O = (R)-lactate + H(+)</text>
        <dbReference type="Rhea" id="RHEA:27754"/>
        <dbReference type="ChEBI" id="CHEBI:15377"/>
        <dbReference type="ChEBI" id="CHEBI:15378"/>
        <dbReference type="ChEBI" id="CHEBI:16004"/>
        <dbReference type="ChEBI" id="CHEBI:17158"/>
        <dbReference type="EC" id="4.2.1.130"/>
    </reaction>
</comment>
<proteinExistence type="inferred from homology"/>
<name>A0A2V1D7V2_9PLEO</name>
<keyword evidence="3" id="KW-0456">Lyase</keyword>
<dbReference type="SUPFAM" id="SSF52317">
    <property type="entry name" value="Class I glutamine amidotransferase-like"/>
    <property type="match status" value="1"/>
</dbReference>
<dbReference type="GO" id="GO:0019243">
    <property type="term" value="P:methylglyoxal catabolic process to D-lactate via S-lactoyl-glutathione"/>
    <property type="evidence" value="ECO:0007669"/>
    <property type="project" value="TreeGrafter"/>
</dbReference>
<protein>
    <recommendedName>
        <fullName evidence="1">D-lactate dehydratase</fullName>
        <ecNumber evidence="1">4.2.1.130</ecNumber>
    </recommendedName>
</protein>
<dbReference type="GO" id="GO:0005737">
    <property type="term" value="C:cytoplasm"/>
    <property type="evidence" value="ECO:0007669"/>
    <property type="project" value="TreeGrafter"/>
</dbReference>
<dbReference type="OrthoDB" id="543156at2759"/>
<evidence type="ECO:0000313" key="6">
    <source>
        <dbReference type="EMBL" id="PVH94138.1"/>
    </source>
</evidence>
<evidence type="ECO:0000256" key="5">
    <source>
        <dbReference type="ARBA" id="ARBA00048082"/>
    </source>
</evidence>
<sequence length="239" mass="26040">MPLPPRAIVTVTSAHAPLHGPDKITGLFIVEAMHPYNIFTEVGIEVDFVSEKGTYVPDWLSQQPDFLNGEDLKQWEDTNGEFRKKLDNMYKPSEIDPSRYGIFFASAGHAALMDYPTATGLHKIGSQIWANGGILSSVCHGAAIFAGINDPATDKPVVEGKTITGFTTQAEYDMGIMEALRTWNAPMIDEHAAKLGAKYTRPKGVWDSFHVTDGRLITGTNPASSKETATAVLGVYRAL</sequence>
<evidence type="ECO:0000256" key="4">
    <source>
        <dbReference type="ARBA" id="ARBA00038493"/>
    </source>
</evidence>
<gene>
    <name evidence="6" type="ORF">DM02DRAFT_694058</name>
</gene>
<dbReference type="PANTHER" id="PTHR48094">
    <property type="entry name" value="PROTEIN/NUCLEIC ACID DEGLYCASE DJ-1-RELATED"/>
    <property type="match status" value="1"/>
</dbReference>
<accession>A0A2V1D7V2</accession>
<keyword evidence="7" id="KW-1185">Reference proteome</keyword>
<dbReference type="GO" id="GO:0019172">
    <property type="term" value="F:glyoxalase III activity"/>
    <property type="evidence" value="ECO:0007669"/>
    <property type="project" value="UniProtKB-EC"/>
</dbReference>
<dbReference type="PANTHER" id="PTHR48094:SF11">
    <property type="entry name" value="GLUTATHIONE-INDEPENDENT GLYOXALASE HSP31-RELATED"/>
    <property type="match status" value="1"/>
</dbReference>
<comment type="similarity">
    <text evidence="4">Belongs to the peptidase C56 family. HSP31-like subfamily.</text>
</comment>
<evidence type="ECO:0000256" key="3">
    <source>
        <dbReference type="ARBA" id="ARBA00023239"/>
    </source>
</evidence>